<dbReference type="InterPro" id="IPR001594">
    <property type="entry name" value="Palmitoyltrfase_DHHC"/>
</dbReference>
<dbReference type="Proteomes" id="UP001217089">
    <property type="component" value="Unassembled WGS sequence"/>
</dbReference>
<evidence type="ECO:0000256" key="1">
    <source>
        <dbReference type="ARBA" id="ARBA00004141"/>
    </source>
</evidence>
<evidence type="ECO:0000256" key="4">
    <source>
        <dbReference type="ARBA" id="ARBA00022989"/>
    </source>
</evidence>
<evidence type="ECO:0000256" key="2">
    <source>
        <dbReference type="ARBA" id="ARBA00022679"/>
    </source>
</evidence>
<evidence type="ECO:0000256" key="3">
    <source>
        <dbReference type="ARBA" id="ARBA00022692"/>
    </source>
</evidence>
<protein>
    <recommendedName>
        <fullName evidence="7">Palmitoyltransferase</fullName>
        <ecNumber evidence="7">2.3.1.225</ecNumber>
    </recommendedName>
</protein>
<evidence type="ECO:0000256" key="7">
    <source>
        <dbReference type="RuleBase" id="RU079119"/>
    </source>
</evidence>
<evidence type="ECO:0000313" key="9">
    <source>
        <dbReference type="EMBL" id="KAJ8322297.1"/>
    </source>
</evidence>
<organism evidence="9 10">
    <name type="scientific">Tegillarca granosa</name>
    <name type="common">Malaysian cockle</name>
    <name type="synonym">Anadara granosa</name>
    <dbReference type="NCBI Taxonomy" id="220873"/>
    <lineage>
        <taxon>Eukaryota</taxon>
        <taxon>Metazoa</taxon>
        <taxon>Spiralia</taxon>
        <taxon>Lophotrochozoa</taxon>
        <taxon>Mollusca</taxon>
        <taxon>Bivalvia</taxon>
        <taxon>Autobranchia</taxon>
        <taxon>Pteriomorphia</taxon>
        <taxon>Arcoida</taxon>
        <taxon>Arcoidea</taxon>
        <taxon>Arcidae</taxon>
        <taxon>Tegillarca</taxon>
    </lineage>
</organism>
<dbReference type="PROSITE" id="PS50216">
    <property type="entry name" value="DHHC"/>
    <property type="match status" value="1"/>
</dbReference>
<keyword evidence="2 7" id="KW-0808">Transferase</keyword>
<feature type="domain" description="Palmitoyltransferase DHHC" evidence="8">
    <location>
        <begin position="3"/>
        <end position="130"/>
    </location>
</feature>
<proteinExistence type="inferred from homology"/>
<dbReference type="EMBL" id="JARBDR010000018">
    <property type="protein sequence ID" value="KAJ8322297.1"/>
    <property type="molecule type" value="Genomic_DNA"/>
</dbReference>
<dbReference type="EC" id="2.3.1.225" evidence="7"/>
<keyword evidence="4 7" id="KW-1133">Transmembrane helix</keyword>
<keyword evidence="3 7" id="KW-0812">Transmembrane</keyword>
<keyword evidence="5 7" id="KW-0472">Membrane</keyword>
<keyword evidence="6 7" id="KW-0012">Acyltransferase</keyword>
<accession>A0ABQ9FYH5</accession>
<comment type="domain">
    <text evidence="7">The DHHC domain is required for palmitoyltransferase activity.</text>
</comment>
<comment type="similarity">
    <text evidence="7">Belongs to the DHHC palmitoyltransferase family.</text>
</comment>
<evidence type="ECO:0000256" key="5">
    <source>
        <dbReference type="ARBA" id="ARBA00023136"/>
    </source>
</evidence>
<gene>
    <name evidence="9" type="ORF">KUTeg_000768</name>
</gene>
<reference evidence="9 10" key="1">
    <citation type="submission" date="2022-12" db="EMBL/GenBank/DDBJ databases">
        <title>Chromosome-level genome of Tegillarca granosa.</title>
        <authorList>
            <person name="Kim J."/>
        </authorList>
    </citation>
    <scope>NUCLEOTIDE SEQUENCE [LARGE SCALE GENOMIC DNA]</scope>
    <source>
        <strain evidence="9">Teg-2019</strain>
        <tissue evidence="9">Adductor muscle</tissue>
    </source>
</reference>
<comment type="caution">
    <text evidence="9">The sequence shown here is derived from an EMBL/GenBank/DDBJ whole genome shotgun (WGS) entry which is preliminary data.</text>
</comment>
<name>A0ABQ9FYH5_TEGGR</name>
<keyword evidence="10" id="KW-1185">Reference proteome</keyword>
<dbReference type="InterPro" id="IPR039859">
    <property type="entry name" value="PFA4/ZDH16/20/ERF2-like"/>
</dbReference>
<evidence type="ECO:0000313" key="10">
    <source>
        <dbReference type="Proteomes" id="UP001217089"/>
    </source>
</evidence>
<dbReference type="Pfam" id="PF01529">
    <property type="entry name" value="DHHC"/>
    <property type="match status" value="1"/>
</dbReference>
<comment type="subcellular location">
    <subcellularLocation>
        <location evidence="1">Membrane</location>
        <topology evidence="1">Multi-pass membrane protein</topology>
    </subcellularLocation>
</comment>
<evidence type="ECO:0000259" key="8">
    <source>
        <dbReference type="Pfam" id="PF01529"/>
    </source>
</evidence>
<dbReference type="PANTHER" id="PTHR22883:SF452">
    <property type="entry name" value="PALMITOYLTRANSFERASE"/>
    <property type="match status" value="1"/>
</dbReference>
<sequence>MTWEYCSTCDMKIPPRTHHCNFCQKCILKRDHHCFMVGTCIGYKNQRYFVVLAFYAVLCGIGGGLLTYSYLKIMFLPTSYAWTDYLFPVAIYRWLTGASYMTGHYALLIICVRFHWRLLSKGLTLYELTKRVPVKSFNSINYNFRSVFGDFWVLNFIFPMQIIFRQREDGTKWEGCKIRLQC</sequence>
<comment type="catalytic activity">
    <reaction evidence="7">
        <text>L-cysteinyl-[protein] + hexadecanoyl-CoA = S-hexadecanoyl-L-cysteinyl-[protein] + CoA</text>
        <dbReference type="Rhea" id="RHEA:36683"/>
        <dbReference type="Rhea" id="RHEA-COMP:10131"/>
        <dbReference type="Rhea" id="RHEA-COMP:11032"/>
        <dbReference type="ChEBI" id="CHEBI:29950"/>
        <dbReference type="ChEBI" id="CHEBI:57287"/>
        <dbReference type="ChEBI" id="CHEBI:57379"/>
        <dbReference type="ChEBI" id="CHEBI:74151"/>
        <dbReference type="EC" id="2.3.1.225"/>
    </reaction>
</comment>
<feature type="transmembrane region" description="Helical" evidence="7">
    <location>
        <begin position="48"/>
        <end position="71"/>
    </location>
</feature>
<dbReference type="PANTHER" id="PTHR22883">
    <property type="entry name" value="ZINC FINGER DHHC DOMAIN CONTAINING PROTEIN"/>
    <property type="match status" value="1"/>
</dbReference>
<evidence type="ECO:0000256" key="6">
    <source>
        <dbReference type="ARBA" id="ARBA00023315"/>
    </source>
</evidence>
<feature type="transmembrane region" description="Helical" evidence="7">
    <location>
        <begin position="91"/>
        <end position="112"/>
    </location>
</feature>